<accession>A0AAV2A0K1</accession>
<protein>
    <recommendedName>
        <fullName evidence="5">SEFIR domain-containing protein</fullName>
    </recommendedName>
</protein>
<feature type="transmembrane region" description="Helical" evidence="1">
    <location>
        <begin position="325"/>
        <end position="347"/>
    </location>
</feature>
<evidence type="ECO:0000313" key="4">
    <source>
        <dbReference type="Proteomes" id="UP001497382"/>
    </source>
</evidence>
<feature type="transmembrane region" description="Helical" evidence="1">
    <location>
        <begin position="433"/>
        <end position="455"/>
    </location>
</feature>
<keyword evidence="1" id="KW-0812">Transmembrane</keyword>
<name>A0AAV2A0K1_9ARAC</name>
<evidence type="ECO:0000256" key="2">
    <source>
        <dbReference type="SAM" id="SignalP"/>
    </source>
</evidence>
<evidence type="ECO:0000313" key="3">
    <source>
        <dbReference type="EMBL" id="CAL1277460.1"/>
    </source>
</evidence>
<keyword evidence="4" id="KW-1185">Reference proteome</keyword>
<proteinExistence type="predicted"/>
<dbReference type="AlphaFoldDB" id="A0AAV2A0K1"/>
<evidence type="ECO:0000256" key="1">
    <source>
        <dbReference type="SAM" id="Phobius"/>
    </source>
</evidence>
<reference evidence="3 4" key="1">
    <citation type="submission" date="2024-04" db="EMBL/GenBank/DDBJ databases">
        <authorList>
            <person name="Rising A."/>
            <person name="Reimegard J."/>
            <person name="Sonavane S."/>
            <person name="Akerstrom W."/>
            <person name="Nylinder S."/>
            <person name="Hedman E."/>
            <person name="Kallberg Y."/>
        </authorList>
    </citation>
    <scope>NUCLEOTIDE SEQUENCE [LARGE SCALE GENOMIC DNA]</scope>
</reference>
<sequence>MFLIWFVSLIVALIMKTVSYTIGENHCDTSSCMNADLLYKVIHSKQPVLRCTKRTSCDRQGKNLFVVNQINKIDVHLKEIKIKQKKNDDYQVQVVLNSYNPIKQGNQSLLVKFSFGLKKPCYEFFIPFSIIMDSNDILFPCFSIPTKRPMLFYFYVHYETGELISVQAMNYSLSNVTVGQSLGGSPFTITYDLDHDFIYFFLNATQDFKCLFNCSISVYKSSITLQKHLCSFKQTPMYLWSDTLNLPYHRMNMSRNSLSPDEKFCIYAVFNKSQHCGTLHPEQFVEFAFFQLPPLDVKYYSTNAPQHYCENWNFSYDVKKEKNDIIVTIFLWLPFSACFSSYCIYLYKFDSPVCDPDYGYPRSGECNYEAGSNKTEIMRVYTNVTMGYYCILVVPFLNGIERLTWTRSSSIINVTETGVNNTELNNKDENPEFGIKLVVALSLLLFLIAFILWSCSKCIRRLKARTFKGFSGEKEENENIPVSILPVDKVFLFHSHDDNSIKNDISWLKKFLKDDAKFNVLILSDVLPEIVEKPFGTISDILECGCSGKGSSCASNKKLIIVISEEILCNIDDDHFVWRSLEDKAFHMVLNSITANWREAYCHLFLVAFNESIFEDRRFEKIVPKSIVGAYYTIPNDLINLCMKLGFSSSKEELLMCLERY</sequence>
<dbReference type="EMBL" id="CAXIEN010000102">
    <property type="protein sequence ID" value="CAL1277460.1"/>
    <property type="molecule type" value="Genomic_DNA"/>
</dbReference>
<evidence type="ECO:0008006" key="5">
    <source>
        <dbReference type="Google" id="ProtNLM"/>
    </source>
</evidence>
<feature type="chain" id="PRO_5043785521" description="SEFIR domain-containing protein" evidence="2">
    <location>
        <begin position="20"/>
        <end position="661"/>
    </location>
</feature>
<gene>
    <name evidence="3" type="ORF">LARSCL_LOCUS9237</name>
</gene>
<keyword evidence="1" id="KW-1133">Transmembrane helix</keyword>
<keyword evidence="2" id="KW-0732">Signal</keyword>
<feature type="signal peptide" evidence="2">
    <location>
        <begin position="1"/>
        <end position="19"/>
    </location>
</feature>
<comment type="caution">
    <text evidence="3">The sequence shown here is derived from an EMBL/GenBank/DDBJ whole genome shotgun (WGS) entry which is preliminary data.</text>
</comment>
<keyword evidence="1" id="KW-0472">Membrane</keyword>
<organism evidence="3 4">
    <name type="scientific">Larinioides sclopetarius</name>
    <dbReference type="NCBI Taxonomy" id="280406"/>
    <lineage>
        <taxon>Eukaryota</taxon>
        <taxon>Metazoa</taxon>
        <taxon>Ecdysozoa</taxon>
        <taxon>Arthropoda</taxon>
        <taxon>Chelicerata</taxon>
        <taxon>Arachnida</taxon>
        <taxon>Araneae</taxon>
        <taxon>Araneomorphae</taxon>
        <taxon>Entelegynae</taxon>
        <taxon>Araneoidea</taxon>
        <taxon>Araneidae</taxon>
        <taxon>Larinioides</taxon>
    </lineage>
</organism>
<feature type="transmembrane region" description="Helical" evidence="1">
    <location>
        <begin position="380"/>
        <end position="400"/>
    </location>
</feature>
<dbReference type="Proteomes" id="UP001497382">
    <property type="component" value="Unassembled WGS sequence"/>
</dbReference>